<keyword evidence="2" id="KW-0732">Signal</keyword>
<accession>A0A9N8DFU6</accession>
<feature type="signal peptide" evidence="2">
    <location>
        <begin position="1"/>
        <end position="26"/>
    </location>
</feature>
<proteinExistence type="predicted"/>
<name>A0A9N8DFU6_9STRA</name>
<organism evidence="3 4">
    <name type="scientific">Seminavis robusta</name>
    <dbReference type="NCBI Taxonomy" id="568900"/>
    <lineage>
        <taxon>Eukaryota</taxon>
        <taxon>Sar</taxon>
        <taxon>Stramenopiles</taxon>
        <taxon>Ochrophyta</taxon>
        <taxon>Bacillariophyta</taxon>
        <taxon>Bacillariophyceae</taxon>
        <taxon>Bacillariophycidae</taxon>
        <taxon>Naviculales</taxon>
        <taxon>Naviculaceae</taxon>
        <taxon>Seminavis</taxon>
    </lineage>
</organism>
<evidence type="ECO:0000313" key="3">
    <source>
        <dbReference type="EMBL" id="CAB9499964.1"/>
    </source>
</evidence>
<feature type="region of interest" description="Disordered" evidence="1">
    <location>
        <begin position="449"/>
        <end position="470"/>
    </location>
</feature>
<dbReference type="SUPFAM" id="SSF82171">
    <property type="entry name" value="DPP6 N-terminal domain-like"/>
    <property type="match status" value="1"/>
</dbReference>
<feature type="chain" id="PRO_5040183025" evidence="2">
    <location>
        <begin position="27"/>
        <end position="470"/>
    </location>
</feature>
<gene>
    <name evidence="3" type="ORF">SEMRO_72_G040070.1</name>
</gene>
<protein>
    <submittedName>
        <fullName evidence="3">Uncharacterized protein</fullName>
    </submittedName>
</protein>
<comment type="caution">
    <text evidence="3">The sequence shown here is derived from an EMBL/GenBank/DDBJ whole genome shotgun (WGS) entry which is preliminary data.</text>
</comment>
<dbReference type="EMBL" id="CAICTM010000071">
    <property type="protein sequence ID" value="CAB9499964.1"/>
    <property type="molecule type" value="Genomic_DNA"/>
</dbReference>
<keyword evidence="4" id="KW-1185">Reference proteome</keyword>
<evidence type="ECO:0000313" key="4">
    <source>
        <dbReference type="Proteomes" id="UP001153069"/>
    </source>
</evidence>
<dbReference type="AlphaFoldDB" id="A0A9N8DFU6"/>
<sequence length="470" mass="52956">MSTTTCRSWLLLQWVYYCIVTSYVGASQYDVEEIPSKILWRRRESHHTTSSVMIADRHKATVWIYSPRHVKGEDPVNTILKYSRHNNTGTTIPTAHYDWKYEFSCRSLPSLALAESHGDIWALGCPSQQVPLYNGQQLTSESGSVTLFQWIPHKNRARIVQTIYGKNSTDQLGQSISMSHDGRTVALVATAHHRSSKNTDSRDYLNVYQQQQQQQVHGGTSKQQWVPKGDTFQDVTRAVLSSDGSILATTTTGKAFKIFSWDVHNNKWTEERIQTNRQRGLSSSSLSLSGNGQVLSILLPAKGGQAVTIFRRTTLGTTVQWIRDSTIHQSSESSGTTSSRNRQSSFGWVTSLSGDGNRIAIAEPSAENTRGLVRVYDYCNRGSRNSKEWITVGKDIRGRNQLDSLGRHVHLSYDGTVLVVKAVTYTIIYEFVVEEGYYDRQSACKRSMTTTAPIERQGQNRPRRYGTDEL</sequence>
<evidence type="ECO:0000256" key="1">
    <source>
        <dbReference type="SAM" id="MobiDB-lite"/>
    </source>
</evidence>
<reference evidence="3" key="1">
    <citation type="submission" date="2020-06" db="EMBL/GenBank/DDBJ databases">
        <authorList>
            <consortium name="Plant Systems Biology data submission"/>
        </authorList>
    </citation>
    <scope>NUCLEOTIDE SEQUENCE</scope>
    <source>
        <strain evidence="3">D6</strain>
    </source>
</reference>
<evidence type="ECO:0000256" key="2">
    <source>
        <dbReference type="SAM" id="SignalP"/>
    </source>
</evidence>
<feature type="compositionally biased region" description="Polar residues" evidence="1">
    <location>
        <begin position="449"/>
        <end position="460"/>
    </location>
</feature>
<dbReference type="Proteomes" id="UP001153069">
    <property type="component" value="Unassembled WGS sequence"/>
</dbReference>